<comment type="catalytic activity">
    <reaction evidence="6">
        <text>L-aspartate + NADP(+) + H2O = oxaloacetate + NH4(+) + NADPH + H(+)</text>
        <dbReference type="Rhea" id="RHEA:11784"/>
        <dbReference type="ChEBI" id="CHEBI:15377"/>
        <dbReference type="ChEBI" id="CHEBI:15378"/>
        <dbReference type="ChEBI" id="CHEBI:16452"/>
        <dbReference type="ChEBI" id="CHEBI:28938"/>
        <dbReference type="ChEBI" id="CHEBI:29991"/>
        <dbReference type="ChEBI" id="CHEBI:57783"/>
        <dbReference type="ChEBI" id="CHEBI:58349"/>
        <dbReference type="EC" id="1.4.1.21"/>
    </reaction>
</comment>
<keyword evidence="4 6" id="KW-0560">Oxidoreductase</keyword>
<comment type="catalytic activity">
    <reaction evidence="6">
        <text>L-aspartate + NAD(+) + H2O = oxaloacetate + NH4(+) + NADH + H(+)</text>
        <dbReference type="Rhea" id="RHEA:11788"/>
        <dbReference type="ChEBI" id="CHEBI:15377"/>
        <dbReference type="ChEBI" id="CHEBI:15378"/>
        <dbReference type="ChEBI" id="CHEBI:16452"/>
        <dbReference type="ChEBI" id="CHEBI:28938"/>
        <dbReference type="ChEBI" id="CHEBI:29991"/>
        <dbReference type="ChEBI" id="CHEBI:57540"/>
        <dbReference type="ChEBI" id="CHEBI:57945"/>
        <dbReference type="EC" id="1.4.1.21"/>
    </reaction>
</comment>
<evidence type="ECO:0000256" key="5">
    <source>
        <dbReference type="ARBA" id="ARBA00023027"/>
    </source>
</evidence>
<feature type="binding site" evidence="6">
    <location>
        <position position="180"/>
    </location>
    <ligand>
        <name>NAD(+)</name>
        <dbReference type="ChEBI" id="CHEBI:57540"/>
    </ligand>
</feature>
<evidence type="ECO:0000256" key="4">
    <source>
        <dbReference type="ARBA" id="ARBA00023002"/>
    </source>
</evidence>
<dbReference type="GO" id="GO:0050661">
    <property type="term" value="F:NADP binding"/>
    <property type="evidence" value="ECO:0007669"/>
    <property type="project" value="UniProtKB-UniRule"/>
</dbReference>
<dbReference type="AlphaFoldDB" id="A0A941CV59"/>
<dbReference type="InterPro" id="IPR005106">
    <property type="entry name" value="Asp/hSer_DH_NAD-bd"/>
</dbReference>
<comment type="function">
    <text evidence="6">Specifically catalyzes the NAD or NADP-dependent dehydrogenation of L-aspartate to iminoaspartate.</text>
</comment>
<dbReference type="InterPro" id="IPR022487">
    <property type="entry name" value="Asp_DH_arc"/>
</dbReference>
<feature type="binding site" evidence="6">
    <location>
        <position position="122"/>
    </location>
    <ligand>
        <name>NAD(+)</name>
        <dbReference type="ChEBI" id="CHEBI:57540"/>
    </ligand>
</feature>
<keyword evidence="5 6" id="KW-0520">NAD</keyword>
<dbReference type="RefSeq" id="WP_212370349.1">
    <property type="nucleotide sequence ID" value="NZ_JAGSIE010000026.1"/>
</dbReference>
<dbReference type="HAMAP" id="MF_01265">
    <property type="entry name" value="NadX"/>
    <property type="match status" value="1"/>
</dbReference>
<gene>
    <name evidence="6 9" type="primary">nadX</name>
    <name evidence="9" type="ORF">KC820_08890</name>
</gene>
<dbReference type="Pfam" id="PF01958">
    <property type="entry name" value="Asp_DH_C"/>
    <property type="match status" value="1"/>
</dbReference>
<dbReference type="PANTHER" id="PTHR31873">
    <property type="entry name" value="L-ASPARTATE DEHYDROGENASE-RELATED"/>
    <property type="match status" value="1"/>
</dbReference>
<sequence length="258" mass="28094">MRVGLIGAGTIGTYLLDELSRKKDQDIRITSVFVRNLEKYQYLEERYDVELYTSVDEFLDSSIDVVVEAANVQAAKEVLPDVVSEKETVLISIGALAEETFLNEITEIIKAKNHRIHLPSGAIGGLDLIENVTEAGVIETVSLVTRKPAHTLLSEPTDETKVVFEGNAAEAIKQFPKNINVSIALALAGVGLRQTKVTLLADPNLDKNIHSIQVSGDFGTASFEIKNNPFPSNKNTSYLAAVSVLGTLKKMTKKINIG</sequence>
<comment type="miscellaneous">
    <text evidence="6">The iminoaspartate product is unstable in aqueous solution and can decompose to oxaloacetate and ammonia.</text>
</comment>
<dbReference type="Gene3D" id="3.40.50.720">
    <property type="entry name" value="NAD(P)-binding Rossmann-like Domain"/>
    <property type="match status" value="1"/>
</dbReference>
<dbReference type="NCBIfam" id="NF009829">
    <property type="entry name" value="PRK13303.1-4"/>
    <property type="match status" value="1"/>
</dbReference>
<reference evidence="9 10" key="1">
    <citation type="submission" date="2021-04" db="EMBL/GenBank/DDBJ databases">
        <title>Allobacillus sp. nov. SKP8-2 isolated from shrimp paste.</title>
        <authorList>
            <person name="Tanasupawat S."/>
            <person name="Yiamsombat S."/>
            <person name="Kanchanasin P."/>
            <person name="Kuncharoen N."/>
        </authorList>
    </citation>
    <scope>NUCLEOTIDE SEQUENCE [LARGE SCALE GENOMIC DNA]</scope>
    <source>
        <strain evidence="9 10">SKP8-2</strain>
    </source>
</reference>
<organism evidence="9 10">
    <name type="scientific">Allobacillus saliphilus</name>
    <dbReference type="NCBI Taxonomy" id="2912308"/>
    <lineage>
        <taxon>Bacteria</taxon>
        <taxon>Bacillati</taxon>
        <taxon>Bacillota</taxon>
        <taxon>Bacilli</taxon>
        <taxon>Bacillales</taxon>
        <taxon>Bacillaceae</taxon>
        <taxon>Allobacillus</taxon>
    </lineage>
</organism>
<comment type="similarity">
    <text evidence="1 6">Belongs to the L-aspartate dehydrogenase family.</text>
</comment>
<dbReference type="Gene3D" id="3.30.360.10">
    <property type="entry name" value="Dihydrodipicolinate Reductase, domain 2"/>
    <property type="match status" value="1"/>
</dbReference>
<evidence type="ECO:0000313" key="10">
    <source>
        <dbReference type="Proteomes" id="UP000675431"/>
    </source>
</evidence>
<keyword evidence="10" id="KW-1185">Reference proteome</keyword>
<proteinExistence type="inferred from homology"/>
<evidence type="ECO:0000313" key="9">
    <source>
        <dbReference type="EMBL" id="MBR7554269.1"/>
    </source>
</evidence>
<dbReference type="EMBL" id="JAGSIE010000026">
    <property type="protein sequence ID" value="MBR7554269.1"/>
    <property type="molecule type" value="Genomic_DNA"/>
</dbReference>
<dbReference type="PIRSF" id="PIRSF005227">
    <property type="entry name" value="Asp_dh_NAD_syn"/>
    <property type="match status" value="1"/>
</dbReference>
<dbReference type="PANTHER" id="PTHR31873:SF6">
    <property type="entry name" value="ASPARTATE DEHYDROGENASE DOMAIN-CONTAINING PROTEIN"/>
    <property type="match status" value="1"/>
</dbReference>
<dbReference type="EC" id="1.4.1.21" evidence="6"/>
<dbReference type="SUPFAM" id="SSF51735">
    <property type="entry name" value="NAD(P)-binding Rossmann-fold domains"/>
    <property type="match status" value="1"/>
</dbReference>
<dbReference type="InterPro" id="IPR036291">
    <property type="entry name" value="NAD(P)-bd_dom_sf"/>
</dbReference>
<dbReference type="GO" id="GO:0009435">
    <property type="term" value="P:NAD+ biosynthetic process"/>
    <property type="evidence" value="ECO:0007669"/>
    <property type="project" value="UniProtKB-UniRule"/>
</dbReference>
<keyword evidence="3 6" id="KW-0521">NADP</keyword>
<feature type="domain" description="Aspartate/homoserine dehydrogenase NAD-binding" evidence="8">
    <location>
        <begin position="7"/>
        <end position="119"/>
    </location>
</feature>
<feature type="active site" evidence="6">
    <location>
        <position position="210"/>
    </location>
</feature>
<evidence type="ECO:0000256" key="3">
    <source>
        <dbReference type="ARBA" id="ARBA00022857"/>
    </source>
</evidence>
<dbReference type="NCBIfam" id="TIGR03855">
    <property type="entry name" value="NAD_NadX"/>
    <property type="match status" value="1"/>
</dbReference>
<protein>
    <recommendedName>
        <fullName evidence="6">L-aspartate dehydrogenase</fullName>
        <ecNumber evidence="6">1.4.1.21</ecNumber>
    </recommendedName>
</protein>
<evidence type="ECO:0000259" key="7">
    <source>
        <dbReference type="Pfam" id="PF01958"/>
    </source>
</evidence>
<comment type="caution">
    <text evidence="9">The sequence shown here is derived from an EMBL/GenBank/DDBJ whole genome shotgun (WGS) entry which is preliminary data.</text>
</comment>
<name>A0A941CV59_9BACI</name>
<evidence type="ECO:0000259" key="8">
    <source>
        <dbReference type="Pfam" id="PF03447"/>
    </source>
</evidence>
<feature type="domain" description="Aspartate dehydrogenase" evidence="7">
    <location>
        <begin position="158"/>
        <end position="245"/>
    </location>
</feature>
<accession>A0A941CV59</accession>
<dbReference type="GO" id="GO:0033735">
    <property type="term" value="F:aspartate dehydrogenase [NAD(P)+] activity"/>
    <property type="evidence" value="ECO:0007669"/>
    <property type="project" value="UniProtKB-EC"/>
</dbReference>
<dbReference type="Proteomes" id="UP000675431">
    <property type="component" value="Unassembled WGS sequence"/>
</dbReference>
<dbReference type="InterPro" id="IPR011182">
    <property type="entry name" value="L-Asp_DH"/>
</dbReference>
<dbReference type="SUPFAM" id="SSF55347">
    <property type="entry name" value="Glyceraldehyde-3-phosphate dehydrogenase-like, C-terminal domain"/>
    <property type="match status" value="1"/>
</dbReference>
<evidence type="ECO:0000256" key="6">
    <source>
        <dbReference type="HAMAP-Rule" id="MF_01265"/>
    </source>
</evidence>
<keyword evidence="2 6" id="KW-0662">Pyridine nucleotide biosynthesis</keyword>
<dbReference type="GO" id="GO:0016639">
    <property type="term" value="F:oxidoreductase activity, acting on the CH-NH2 group of donors, NAD or NADP as acceptor"/>
    <property type="evidence" value="ECO:0007669"/>
    <property type="project" value="UniProtKB-UniRule"/>
</dbReference>
<dbReference type="InterPro" id="IPR020626">
    <property type="entry name" value="Asp_DH_prok"/>
</dbReference>
<dbReference type="GO" id="GO:0051287">
    <property type="term" value="F:NAD binding"/>
    <property type="evidence" value="ECO:0007669"/>
    <property type="project" value="UniProtKB-UniRule"/>
</dbReference>
<evidence type="ECO:0000256" key="1">
    <source>
        <dbReference type="ARBA" id="ARBA00008331"/>
    </source>
</evidence>
<dbReference type="InterPro" id="IPR002811">
    <property type="entry name" value="Asp_DH"/>
</dbReference>
<evidence type="ECO:0000256" key="2">
    <source>
        <dbReference type="ARBA" id="ARBA00022642"/>
    </source>
</evidence>
<comment type="pathway">
    <text evidence="6">Cofactor biosynthesis; NAD(+) biosynthesis; iminoaspartate from L-aspartate (dehydrogenase route): step 1/1.</text>
</comment>
<dbReference type="Pfam" id="PF03447">
    <property type="entry name" value="NAD_binding_3"/>
    <property type="match status" value="1"/>
</dbReference>